<dbReference type="SMART" id="SM00641">
    <property type="entry name" value="Glyco_25"/>
    <property type="match status" value="1"/>
</dbReference>
<dbReference type="EMBL" id="JABBXF010000065">
    <property type="protein sequence ID" value="NVK80825.1"/>
    <property type="molecule type" value="Genomic_DNA"/>
</dbReference>
<evidence type="ECO:0000256" key="2">
    <source>
        <dbReference type="ARBA" id="ARBA00004613"/>
    </source>
</evidence>
<comment type="similarity">
    <text evidence="3">Belongs to the glycosyl hydrolase 25 family.</text>
</comment>
<comment type="function">
    <text evidence="11">This enzyme has both lysozyme (acetylmuramidase) and diacetylmuramidase activities.</text>
</comment>
<keyword evidence="7" id="KW-0081">Bacteriolytic enzyme</keyword>
<dbReference type="GO" id="GO:0016052">
    <property type="term" value="P:carbohydrate catabolic process"/>
    <property type="evidence" value="ECO:0007669"/>
    <property type="project" value="TreeGrafter"/>
</dbReference>
<dbReference type="EC" id="3.2.1.17" evidence="4"/>
<evidence type="ECO:0000256" key="8">
    <source>
        <dbReference type="ARBA" id="ARBA00022801"/>
    </source>
</evidence>
<dbReference type="InterPro" id="IPR018077">
    <property type="entry name" value="Glyco_hydro_fam25_subgr"/>
</dbReference>
<evidence type="ECO:0000256" key="4">
    <source>
        <dbReference type="ARBA" id="ARBA00012732"/>
    </source>
</evidence>
<keyword evidence="14" id="KW-1185">Reference proteome</keyword>
<keyword evidence="9" id="KW-1015">Disulfide bond</keyword>
<organism evidence="13 14">
    <name type="scientific">Streptomyces morookaense</name>
    <name type="common">Streptoverticillium morookaense</name>
    <dbReference type="NCBI Taxonomy" id="1970"/>
    <lineage>
        <taxon>Bacteria</taxon>
        <taxon>Bacillati</taxon>
        <taxon>Actinomycetota</taxon>
        <taxon>Actinomycetes</taxon>
        <taxon>Kitasatosporales</taxon>
        <taxon>Streptomycetaceae</taxon>
        <taxon>Streptomyces</taxon>
    </lineage>
</organism>
<name>A0A7Y7B872_STRMO</name>
<keyword evidence="5" id="KW-0964">Secreted</keyword>
<proteinExistence type="inferred from homology"/>
<comment type="caution">
    <text evidence="13">The sequence shown here is derived from an EMBL/GenBank/DDBJ whole genome shotgun (WGS) entry which is preliminary data.</text>
</comment>
<dbReference type="PANTHER" id="PTHR34135">
    <property type="entry name" value="LYSOZYME"/>
    <property type="match status" value="1"/>
</dbReference>
<feature type="region of interest" description="Disordered" evidence="12">
    <location>
        <begin position="64"/>
        <end position="85"/>
    </location>
</feature>
<dbReference type="InterPro" id="IPR002053">
    <property type="entry name" value="Glyco_hydro_25"/>
</dbReference>
<dbReference type="Gene3D" id="3.20.20.80">
    <property type="entry name" value="Glycosidases"/>
    <property type="match status" value="1"/>
</dbReference>
<evidence type="ECO:0000256" key="3">
    <source>
        <dbReference type="ARBA" id="ARBA00010646"/>
    </source>
</evidence>
<evidence type="ECO:0000256" key="12">
    <source>
        <dbReference type="SAM" id="MobiDB-lite"/>
    </source>
</evidence>
<dbReference type="AlphaFoldDB" id="A0A7Y7B872"/>
<dbReference type="CDD" id="cd06412">
    <property type="entry name" value="GH25_CH-type"/>
    <property type="match status" value="1"/>
</dbReference>
<dbReference type="GO" id="GO:0009253">
    <property type="term" value="P:peptidoglycan catabolic process"/>
    <property type="evidence" value="ECO:0007669"/>
    <property type="project" value="InterPro"/>
</dbReference>
<dbReference type="GO" id="GO:0031640">
    <property type="term" value="P:killing of cells of another organism"/>
    <property type="evidence" value="ECO:0007669"/>
    <property type="project" value="UniProtKB-KW"/>
</dbReference>
<dbReference type="PANTHER" id="PTHR34135:SF2">
    <property type="entry name" value="LYSOZYME"/>
    <property type="match status" value="1"/>
</dbReference>
<accession>A0A7Y7B872</accession>
<dbReference type="Pfam" id="PF01183">
    <property type="entry name" value="Glyco_hydro_25"/>
    <property type="match status" value="1"/>
</dbReference>
<dbReference type="GO" id="GO:0042742">
    <property type="term" value="P:defense response to bacterium"/>
    <property type="evidence" value="ECO:0007669"/>
    <property type="project" value="UniProtKB-KW"/>
</dbReference>
<comment type="catalytic activity">
    <reaction evidence="1">
        <text>Hydrolysis of (1-&gt;4)-beta-linkages between N-acetylmuramic acid and N-acetyl-D-glucosamine residues in a peptidoglycan and between N-acetyl-D-glucosamine residues in chitodextrins.</text>
        <dbReference type="EC" id="3.2.1.17"/>
    </reaction>
</comment>
<dbReference type="InterPro" id="IPR017853">
    <property type="entry name" value="GH"/>
</dbReference>
<dbReference type="FunFam" id="3.20.20.80:FF:000060">
    <property type="entry name" value="Lysozyme M1"/>
    <property type="match status" value="1"/>
</dbReference>
<dbReference type="SUPFAM" id="SSF51445">
    <property type="entry name" value="(Trans)glycosidases"/>
    <property type="match status" value="1"/>
</dbReference>
<evidence type="ECO:0000256" key="6">
    <source>
        <dbReference type="ARBA" id="ARBA00022529"/>
    </source>
</evidence>
<evidence type="ECO:0000256" key="1">
    <source>
        <dbReference type="ARBA" id="ARBA00000632"/>
    </source>
</evidence>
<dbReference type="RefSeq" id="WP_171085045.1">
    <property type="nucleotide sequence ID" value="NZ_BNBU01000002.1"/>
</dbReference>
<comment type="subcellular location">
    <subcellularLocation>
        <location evidence="2">Secreted</location>
    </subcellularLocation>
</comment>
<evidence type="ECO:0000256" key="5">
    <source>
        <dbReference type="ARBA" id="ARBA00022525"/>
    </source>
</evidence>
<dbReference type="Proteomes" id="UP000587462">
    <property type="component" value="Unassembled WGS sequence"/>
</dbReference>
<keyword evidence="6" id="KW-0929">Antimicrobial</keyword>
<keyword evidence="8" id="KW-0378">Hydrolase</keyword>
<dbReference type="GO" id="GO:0003796">
    <property type="term" value="F:lysozyme activity"/>
    <property type="evidence" value="ECO:0007669"/>
    <property type="project" value="UniProtKB-EC"/>
</dbReference>
<dbReference type="PROSITE" id="PS51904">
    <property type="entry name" value="GLYCOSYL_HYDROL_F25_2"/>
    <property type="match status" value="1"/>
</dbReference>
<dbReference type="GO" id="GO:0005576">
    <property type="term" value="C:extracellular region"/>
    <property type="evidence" value="ECO:0007669"/>
    <property type="project" value="UniProtKB-SubCell"/>
</dbReference>
<evidence type="ECO:0000256" key="7">
    <source>
        <dbReference type="ARBA" id="ARBA00022638"/>
    </source>
</evidence>
<evidence type="ECO:0000313" key="14">
    <source>
        <dbReference type="Proteomes" id="UP000587462"/>
    </source>
</evidence>
<evidence type="ECO:0000256" key="11">
    <source>
        <dbReference type="ARBA" id="ARBA00055588"/>
    </source>
</evidence>
<evidence type="ECO:0000256" key="9">
    <source>
        <dbReference type="ARBA" id="ARBA00023157"/>
    </source>
</evidence>
<keyword evidence="10" id="KW-0326">Glycosidase</keyword>
<evidence type="ECO:0000313" key="13">
    <source>
        <dbReference type="EMBL" id="NVK80825.1"/>
    </source>
</evidence>
<dbReference type="GO" id="GO:0016998">
    <property type="term" value="P:cell wall macromolecule catabolic process"/>
    <property type="evidence" value="ECO:0007669"/>
    <property type="project" value="InterPro"/>
</dbReference>
<evidence type="ECO:0000256" key="10">
    <source>
        <dbReference type="ARBA" id="ARBA00023295"/>
    </source>
</evidence>
<reference evidence="13 14" key="1">
    <citation type="submission" date="2020-04" db="EMBL/GenBank/DDBJ databases">
        <title>Draft Genome Sequence of Streptomyces morookaense DSM 40503, an 8-azaguanine-producing strain.</title>
        <authorList>
            <person name="Qi J."/>
            <person name="Gao J.-M."/>
        </authorList>
    </citation>
    <scope>NUCLEOTIDE SEQUENCE [LARGE SCALE GENOMIC DNA]</scope>
    <source>
        <strain evidence="13 14">DSM 40503</strain>
    </source>
</reference>
<protein>
    <recommendedName>
        <fullName evidence="4">lysozyme</fullName>
        <ecNumber evidence="4">3.2.1.17</ecNumber>
    </recommendedName>
</protein>
<sequence>MPVHCSGRERRRPPAPPRLVAPLLSLLAALALLITLPGAADASYAPAKHPTHPAQDWMGVTVTDHEGGQDEAQGPRSASVEGVDVSSHNGNVSWSKLKKSGVRFAYTKATEGTSYTNPYFAQQYDGSYDAGMIRGAYHFALPDNSSGTAQADYFARHGGGWSRDHKTLPGVLDLEWNPYGDACYGMSSDDLIDWVTDFFDRYYRRTGRDALLYTATKWWKECVGNYSRFGSVNPLWTPQYSSSVGELPKGWSFHTIWQYTDSGPTVGDHNRFNGTFSRLQALADG</sequence>
<gene>
    <name evidence="13" type="ORF">HG542_24665</name>
</gene>